<proteinExistence type="predicted"/>
<sequence>MRTKNKITREQHRVKKAQKQESKVLYFAQDPQVSSRILAVLHVGATKSAVPLYEKKQGTKDIFVYNKKTKKKEKKTITTSIHVFNGQAIKEIERFKVICGSNGKMGTWYNTISGVRDSRAGVEVSEAQKFCRTRVGRKLTNEEFLKLYPQQCNAFKEIFKTEYNNLIKK</sequence>
<accession>A0A7M1RW62</accession>
<protein>
    <submittedName>
        <fullName evidence="1">Uncharacterized protein</fullName>
    </submittedName>
</protein>
<dbReference type="EMBL" id="MT774376">
    <property type="protein sequence ID" value="QOR58121.1"/>
    <property type="molecule type" value="Genomic_DNA"/>
</dbReference>
<keyword evidence="2" id="KW-1185">Reference proteome</keyword>
<dbReference type="GeneID" id="65128576"/>
<dbReference type="KEGG" id="vg:65128576"/>
<dbReference type="Proteomes" id="UP000594086">
    <property type="component" value="Segment"/>
</dbReference>
<name>A0A7M1RW62_9CAUD</name>
<dbReference type="RefSeq" id="YP_010110279.1">
    <property type="nucleotide sequence ID" value="NC_055869.1"/>
</dbReference>
<reference evidence="1 2" key="1">
    <citation type="submission" date="2020-07" db="EMBL/GenBank/DDBJ databases">
        <title>Taxonomic proposal: Crassvirales, a new order of highly abundant and diverse bacterial viruses.</title>
        <authorList>
            <person name="Shkoporov A.N."/>
            <person name="Stockdale S.R."/>
            <person name="Guerin E."/>
            <person name="Ross R.P."/>
            <person name="Hill C."/>
        </authorList>
    </citation>
    <scope>NUCLEOTIDE SEQUENCE [LARGE SCALE GENOMIC DNA]</scope>
</reference>
<evidence type="ECO:0000313" key="2">
    <source>
        <dbReference type="Proteomes" id="UP000594086"/>
    </source>
</evidence>
<organism evidence="1 2">
    <name type="scientific">uncultured phage cr55_1</name>
    <dbReference type="NCBI Taxonomy" id="2772060"/>
    <lineage>
        <taxon>Viruses</taxon>
        <taxon>Duplodnaviria</taxon>
        <taxon>Heunggongvirae</taxon>
        <taxon>Uroviricota</taxon>
        <taxon>Caudoviricetes</taxon>
        <taxon>Crassvirales</taxon>
        <taxon>Suoliviridae</taxon>
        <taxon>Boorivirinae</taxon>
        <taxon>Culoivirus</taxon>
        <taxon>Culoivirus intestinalis</taxon>
    </lineage>
</organism>
<evidence type="ECO:0000313" key="1">
    <source>
        <dbReference type="EMBL" id="QOR58121.1"/>
    </source>
</evidence>